<evidence type="ECO:0000313" key="4">
    <source>
        <dbReference type="EMBL" id="NYZ65512.1"/>
    </source>
</evidence>
<keyword evidence="1" id="KW-0304">Gas vesicle</keyword>
<reference evidence="4 5" key="1">
    <citation type="submission" date="2020-07" db="EMBL/GenBank/DDBJ databases">
        <title>Endozoicomonas sp. nov., isolated from sediment.</title>
        <authorList>
            <person name="Gu T."/>
        </authorList>
    </citation>
    <scope>NUCLEOTIDE SEQUENCE [LARGE SCALE GENOMIC DNA]</scope>
    <source>
        <strain evidence="4 5">SM1973</strain>
    </source>
</reference>
<dbReference type="PANTHER" id="PTHR36852">
    <property type="entry name" value="PROTEIN GVPL 2"/>
    <property type="match status" value="1"/>
</dbReference>
<dbReference type="EMBL" id="JACCKB010000005">
    <property type="protein sequence ID" value="NYZ65512.1"/>
    <property type="molecule type" value="Genomic_DNA"/>
</dbReference>
<organism evidence="4 5">
    <name type="scientific">Spartinivicinus marinus</name>
    <dbReference type="NCBI Taxonomy" id="2994442"/>
    <lineage>
        <taxon>Bacteria</taxon>
        <taxon>Pseudomonadati</taxon>
        <taxon>Pseudomonadota</taxon>
        <taxon>Gammaproteobacteria</taxon>
        <taxon>Oceanospirillales</taxon>
        <taxon>Zooshikellaceae</taxon>
        <taxon>Spartinivicinus</taxon>
    </lineage>
</organism>
<protein>
    <submittedName>
        <fullName evidence="4">GvpL/GvpF family gas vesicle protein</fullName>
    </submittedName>
</protein>
<keyword evidence="5" id="KW-1185">Reference proteome</keyword>
<dbReference type="GO" id="GO:0031411">
    <property type="term" value="C:gas vesicle"/>
    <property type="evidence" value="ECO:0007669"/>
    <property type="project" value="UniProtKB-SubCell"/>
</dbReference>
<dbReference type="InterPro" id="IPR009430">
    <property type="entry name" value="GvpL/GvpF"/>
</dbReference>
<dbReference type="RefSeq" id="WP_180567538.1">
    <property type="nucleotide sequence ID" value="NZ_JACCKB010000005.1"/>
</dbReference>
<name>A0A853I221_9GAMM</name>
<dbReference type="PANTHER" id="PTHR36852:SF1">
    <property type="entry name" value="PROTEIN GVPL 2"/>
    <property type="match status" value="1"/>
</dbReference>
<evidence type="ECO:0000256" key="2">
    <source>
        <dbReference type="ARBA" id="ARBA00035108"/>
    </source>
</evidence>
<evidence type="ECO:0000256" key="3">
    <source>
        <dbReference type="ARBA" id="ARBA00035643"/>
    </source>
</evidence>
<comment type="similarity">
    <text evidence="3">Belongs to the gas vesicle GvpF/GvpL family.</text>
</comment>
<gene>
    <name evidence="4" type="ORF">H0A36_05775</name>
</gene>
<dbReference type="Pfam" id="PF06386">
    <property type="entry name" value="GvpL_GvpF"/>
    <property type="match status" value="1"/>
</dbReference>
<evidence type="ECO:0000256" key="1">
    <source>
        <dbReference type="ARBA" id="ARBA00022987"/>
    </source>
</evidence>
<dbReference type="Proteomes" id="UP000569732">
    <property type="component" value="Unassembled WGS sequence"/>
</dbReference>
<comment type="caution">
    <text evidence="4">The sequence shown here is derived from an EMBL/GenBank/DDBJ whole genome shotgun (WGS) entry which is preliminary data.</text>
</comment>
<sequence length="262" mass="29809">MKCLLYCLFQTPQVTDLCTGLPVGVQGKKVLVASYHDLFAAYSFYSDDLHQQAHFANSENSQKKAAIRDVLVFSQIIERLYNQYTLIPIRFGCCLDNKQQLISYLSNYYQQYTKLLTSLDNLAEFSIKALLPSQLTNKIKSALLDQGVLQEEVLSGVNKQVAGAAYLQSRRSYYNETTNNAELNTFIESINDAFQGLYHQCQWEVKTQTGQQVLSIYYLVAKKVIKPFDIAFQQLLSKSSDCQKLLLSGPWPPYNFVTQPMS</sequence>
<accession>A0A853I221</accession>
<dbReference type="GO" id="GO:0031412">
    <property type="term" value="P:gas vesicle organization"/>
    <property type="evidence" value="ECO:0007669"/>
    <property type="project" value="InterPro"/>
</dbReference>
<evidence type="ECO:0000313" key="5">
    <source>
        <dbReference type="Proteomes" id="UP000569732"/>
    </source>
</evidence>
<dbReference type="AlphaFoldDB" id="A0A853I221"/>
<comment type="subcellular location">
    <subcellularLocation>
        <location evidence="2">Gas vesicle</location>
    </subcellularLocation>
</comment>
<proteinExistence type="inferred from homology"/>